<dbReference type="Proteomes" id="UP000257039">
    <property type="component" value="Unassembled WGS sequence"/>
</dbReference>
<gene>
    <name evidence="11" type="ORF">B9G39_14725</name>
</gene>
<feature type="transmembrane region" description="Helical" evidence="10">
    <location>
        <begin position="15"/>
        <end position="33"/>
    </location>
</feature>
<dbReference type="GO" id="GO:0015627">
    <property type="term" value="C:type II protein secretion system complex"/>
    <property type="evidence" value="ECO:0007669"/>
    <property type="project" value="InterPro"/>
</dbReference>
<dbReference type="SUPFAM" id="SSF103054">
    <property type="entry name" value="General secretion pathway protein M, EpsM"/>
    <property type="match status" value="1"/>
</dbReference>
<evidence type="ECO:0000313" key="12">
    <source>
        <dbReference type="Proteomes" id="UP000257039"/>
    </source>
</evidence>
<sequence length="158" mass="18248">MQAFLASLSPRDRRALILLSAFVGVMVLYWGIWQPTQQRLSKSSEQLLYWQEAYQFVSSHQQQAKALKQVQSAPTLTADQARQRITQVARQQQLDIKRLEPGQKAMTLWLEQVPFQKVLTWLYDIVEKQQIPLLNVHVSRKQESGLVDLRVSFQLAGS</sequence>
<evidence type="ECO:0000256" key="5">
    <source>
        <dbReference type="ARBA" id="ARBA00022519"/>
    </source>
</evidence>
<evidence type="ECO:0000256" key="4">
    <source>
        <dbReference type="ARBA" id="ARBA00022475"/>
    </source>
</evidence>
<evidence type="ECO:0000256" key="1">
    <source>
        <dbReference type="ARBA" id="ARBA00004377"/>
    </source>
</evidence>
<dbReference type="InterPro" id="IPR007690">
    <property type="entry name" value="T2SS_GspM"/>
</dbReference>
<evidence type="ECO:0000256" key="3">
    <source>
        <dbReference type="ARBA" id="ARBA00022448"/>
    </source>
</evidence>
<dbReference type="RefSeq" id="WP_027709509.1">
    <property type="nucleotide sequence ID" value="NZ_JAEVHG010000008.1"/>
</dbReference>
<dbReference type="InterPro" id="IPR023229">
    <property type="entry name" value="T2SS_M_periplasmic_sf"/>
</dbReference>
<comment type="caution">
    <text evidence="11">The sequence shown here is derived from an EMBL/GenBank/DDBJ whole genome shotgun (WGS) entry which is preliminary data.</text>
</comment>
<protein>
    <submittedName>
        <fullName evidence="11">Type II secretion system protein M</fullName>
    </submittedName>
</protein>
<evidence type="ECO:0000256" key="9">
    <source>
        <dbReference type="ARBA" id="ARBA00023136"/>
    </source>
</evidence>
<dbReference type="AlphaFoldDB" id="A0A4P9VNV9"/>
<organism evidence="11 12">
    <name type="scientific">Zooshikella ganghwensis</name>
    <dbReference type="NCBI Taxonomy" id="202772"/>
    <lineage>
        <taxon>Bacteria</taxon>
        <taxon>Pseudomonadati</taxon>
        <taxon>Pseudomonadota</taxon>
        <taxon>Gammaproteobacteria</taxon>
        <taxon>Oceanospirillales</taxon>
        <taxon>Zooshikellaceae</taxon>
        <taxon>Zooshikella</taxon>
    </lineage>
</organism>
<keyword evidence="12" id="KW-1185">Reference proteome</keyword>
<keyword evidence="8 10" id="KW-1133">Transmembrane helix</keyword>
<comment type="similarity">
    <text evidence="2">Belongs to the GSP M family.</text>
</comment>
<proteinExistence type="inferred from homology"/>
<evidence type="ECO:0000256" key="2">
    <source>
        <dbReference type="ARBA" id="ARBA00010637"/>
    </source>
</evidence>
<dbReference type="GO" id="GO:0005886">
    <property type="term" value="C:plasma membrane"/>
    <property type="evidence" value="ECO:0007669"/>
    <property type="project" value="UniProtKB-SubCell"/>
</dbReference>
<dbReference type="Pfam" id="PF04612">
    <property type="entry name" value="T2SSM"/>
    <property type="match status" value="1"/>
</dbReference>
<keyword evidence="5" id="KW-0997">Cell inner membrane</keyword>
<dbReference type="Gene3D" id="3.30.1360.100">
    <property type="entry name" value="General secretion pathway protein M, EpsM"/>
    <property type="match status" value="1"/>
</dbReference>
<keyword evidence="4" id="KW-1003">Cell membrane</keyword>
<dbReference type="GO" id="GO:0015628">
    <property type="term" value="P:protein secretion by the type II secretion system"/>
    <property type="evidence" value="ECO:0007669"/>
    <property type="project" value="InterPro"/>
</dbReference>
<dbReference type="EMBL" id="NDXW01000001">
    <property type="protein sequence ID" value="RDH44586.1"/>
    <property type="molecule type" value="Genomic_DNA"/>
</dbReference>
<evidence type="ECO:0000256" key="6">
    <source>
        <dbReference type="ARBA" id="ARBA00022692"/>
    </source>
</evidence>
<keyword evidence="3" id="KW-0813">Transport</keyword>
<reference evidence="11 12" key="1">
    <citation type="submission" date="2017-04" db="EMBL/GenBank/DDBJ databases">
        <title>Draft genome sequence of Zooshikella ganghwensis VG4 isolated from Red Sea sediments.</title>
        <authorList>
            <person name="Rehman Z."/>
            <person name="Alam I."/>
            <person name="Kamau A."/>
            <person name="Bajic V."/>
            <person name="Leiknes T."/>
        </authorList>
    </citation>
    <scope>NUCLEOTIDE SEQUENCE [LARGE SCALE GENOMIC DNA]</scope>
    <source>
        <strain evidence="11 12">VG4</strain>
    </source>
</reference>
<keyword evidence="6 10" id="KW-0812">Transmembrane</keyword>
<name>A0A4P9VNV9_9GAMM</name>
<evidence type="ECO:0000256" key="10">
    <source>
        <dbReference type="SAM" id="Phobius"/>
    </source>
</evidence>
<comment type="subcellular location">
    <subcellularLocation>
        <location evidence="1">Cell inner membrane</location>
        <topology evidence="1">Single-pass membrane protein</topology>
    </subcellularLocation>
</comment>
<evidence type="ECO:0000256" key="8">
    <source>
        <dbReference type="ARBA" id="ARBA00022989"/>
    </source>
</evidence>
<keyword evidence="7" id="KW-0653">Protein transport</keyword>
<evidence type="ECO:0000313" key="11">
    <source>
        <dbReference type="EMBL" id="RDH44586.1"/>
    </source>
</evidence>
<keyword evidence="9 10" id="KW-0472">Membrane</keyword>
<accession>A0A4P9VNV9</accession>
<evidence type="ECO:0000256" key="7">
    <source>
        <dbReference type="ARBA" id="ARBA00022927"/>
    </source>
</evidence>